<feature type="compositionally biased region" description="Low complexity" evidence="1">
    <location>
        <begin position="499"/>
        <end position="540"/>
    </location>
</feature>
<accession>A0A2A9DS54</accession>
<organism evidence="2 3">
    <name type="scientific">Corynebacterium renale</name>
    <dbReference type="NCBI Taxonomy" id="1724"/>
    <lineage>
        <taxon>Bacteria</taxon>
        <taxon>Bacillati</taxon>
        <taxon>Actinomycetota</taxon>
        <taxon>Actinomycetes</taxon>
        <taxon>Mycobacteriales</taxon>
        <taxon>Corynebacteriaceae</taxon>
        <taxon>Corynebacterium</taxon>
    </lineage>
</organism>
<dbReference type="Proteomes" id="UP000221653">
    <property type="component" value="Unassembled WGS sequence"/>
</dbReference>
<dbReference type="EMBL" id="PDJF01000001">
    <property type="protein sequence ID" value="PFG28760.1"/>
    <property type="molecule type" value="Genomic_DNA"/>
</dbReference>
<proteinExistence type="predicted"/>
<evidence type="ECO:0000313" key="3">
    <source>
        <dbReference type="Proteomes" id="UP000221653"/>
    </source>
</evidence>
<comment type="caution">
    <text evidence="2">The sequence shown here is derived from an EMBL/GenBank/DDBJ whole genome shotgun (WGS) entry which is preliminary data.</text>
</comment>
<dbReference type="AlphaFoldDB" id="A0A2A9DS54"/>
<gene>
    <name evidence="2" type="ORF">ATK06_1881</name>
</gene>
<keyword evidence="3" id="KW-1185">Reference proteome</keyword>
<evidence type="ECO:0000256" key="1">
    <source>
        <dbReference type="SAM" id="MobiDB-lite"/>
    </source>
</evidence>
<sequence>MSFEVDQQFIFDTVRRLQAFRAELRKNSRTTRQNNLTSFSRVSGLDHYGRIHDDVLERHDSSARGLLEKFSHYAEWVSDTLGRNTQVAFLQDNLFKAVLGHADVGFDANAEAISFEKAPPITAHPFGITPAVIIPPLSFGELEQQFLTTDTAAMISGQQSWEAINAGMTDLAARFTQLAGDVNTVNTGPQFDRASETLADVAKLAHNFSLNGAGVRSGLVGMQAAHGWGSQYVRAAHAALALIPVPAERIAAEQALLQAWPPLWSVFAEFSRPPVETLIGAPTQNNGNGGVAEAKTDAVAVNSFREALAAMTPTSQAEIEHVMRAAPESAQFLRAAAEPPRITGGGALTEIASLAPAAQSAAVPSLGGMTPGIPGSLGPVSGTSPSTAANVGSLPGSGVLGNGGMGAAGIGGIGQGGTLRGNVGPGTSRIGSLGHAGALRGKATSGAAGMSGLHGATGAGGVGSPRPGFGGTGFGGAAGSSAGALGRGLGAGMTGNGTPGTSTPGAGVPSTGASASGSASAPQGSASQGVRGGHPMMAGGAPMGAGGSREKKRMKAVTSVVERRGNLKALLGDGDPVVPRLIGR</sequence>
<protein>
    <submittedName>
        <fullName evidence="2">PPE-repeat protein</fullName>
    </submittedName>
</protein>
<name>A0A2A9DS54_9CORY</name>
<reference evidence="2 3" key="1">
    <citation type="submission" date="2017-10" db="EMBL/GenBank/DDBJ databases">
        <title>Sequencing the genomes of 1000 actinobacteria strains.</title>
        <authorList>
            <person name="Klenk H.-P."/>
        </authorList>
    </citation>
    <scope>NUCLEOTIDE SEQUENCE [LARGE SCALE GENOMIC DNA]</scope>
    <source>
        <strain evidence="2 3">DSM 20688</strain>
    </source>
</reference>
<feature type="region of interest" description="Disordered" evidence="1">
    <location>
        <begin position="489"/>
        <end position="551"/>
    </location>
</feature>
<feature type="compositionally biased region" description="Gly residues" evidence="1">
    <location>
        <begin position="489"/>
        <end position="498"/>
    </location>
</feature>
<dbReference type="STRING" id="1724.GCA_001044175_00524"/>
<evidence type="ECO:0000313" key="2">
    <source>
        <dbReference type="EMBL" id="PFG28760.1"/>
    </source>
</evidence>